<feature type="compositionally biased region" description="Acidic residues" evidence="1">
    <location>
        <begin position="49"/>
        <end position="58"/>
    </location>
</feature>
<accession>A0A1M5QAS1</accession>
<feature type="domain" description="DUF7967" evidence="2">
    <location>
        <begin position="1"/>
        <end position="83"/>
    </location>
</feature>
<gene>
    <name evidence="3" type="ORF">SAMN05443636_1806</name>
</gene>
<dbReference type="RefSeq" id="WP_073308686.1">
    <property type="nucleotide sequence ID" value="NZ_FQWV01000004.1"/>
</dbReference>
<organism evidence="3 4">
    <name type="scientific">Halobaculum gomorrense</name>
    <dbReference type="NCBI Taxonomy" id="43928"/>
    <lineage>
        <taxon>Archaea</taxon>
        <taxon>Methanobacteriati</taxon>
        <taxon>Methanobacteriota</taxon>
        <taxon>Stenosarchaea group</taxon>
        <taxon>Halobacteria</taxon>
        <taxon>Halobacteriales</taxon>
        <taxon>Haloferacaceae</taxon>
        <taxon>Halobaculum</taxon>
    </lineage>
</organism>
<evidence type="ECO:0000313" key="4">
    <source>
        <dbReference type="Proteomes" id="UP000184357"/>
    </source>
</evidence>
<name>A0A1M5QAS1_9EURY</name>
<sequence>MRLWLVSREYDTRQTVTLNYASVDGRRSYTRQASIELLQRKPITAAIDRDEDDTDRVDDDERRERYAAEAERMAGDHNPDDEI</sequence>
<dbReference type="OrthoDB" id="197006at2157"/>
<proteinExistence type="predicted"/>
<dbReference type="Proteomes" id="UP000184357">
    <property type="component" value="Unassembled WGS sequence"/>
</dbReference>
<reference evidence="3 4" key="1">
    <citation type="submission" date="2016-11" db="EMBL/GenBank/DDBJ databases">
        <authorList>
            <person name="Jaros S."/>
            <person name="Januszkiewicz K."/>
            <person name="Wedrychowicz H."/>
        </authorList>
    </citation>
    <scope>NUCLEOTIDE SEQUENCE [LARGE SCALE GENOMIC DNA]</scope>
    <source>
        <strain evidence="3 4">DSM 9297</strain>
    </source>
</reference>
<feature type="region of interest" description="Disordered" evidence="1">
    <location>
        <begin position="46"/>
        <end position="83"/>
    </location>
</feature>
<evidence type="ECO:0000313" key="3">
    <source>
        <dbReference type="EMBL" id="SHH10839.1"/>
    </source>
</evidence>
<dbReference type="Pfam" id="PF25921">
    <property type="entry name" value="DUF7967"/>
    <property type="match status" value="1"/>
</dbReference>
<evidence type="ECO:0000259" key="2">
    <source>
        <dbReference type="Pfam" id="PF25921"/>
    </source>
</evidence>
<dbReference type="InterPro" id="IPR058273">
    <property type="entry name" value="DUF7967"/>
</dbReference>
<dbReference type="EMBL" id="FQWV01000004">
    <property type="protein sequence ID" value="SHH10839.1"/>
    <property type="molecule type" value="Genomic_DNA"/>
</dbReference>
<keyword evidence="4" id="KW-1185">Reference proteome</keyword>
<protein>
    <recommendedName>
        <fullName evidence="2">DUF7967 domain-containing protein</fullName>
    </recommendedName>
</protein>
<dbReference type="AlphaFoldDB" id="A0A1M5QAS1"/>
<evidence type="ECO:0000256" key="1">
    <source>
        <dbReference type="SAM" id="MobiDB-lite"/>
    </source>
</evidence>
<dbReference type="STRING" id="43928.SAMN05443636_1806"/>
<feature type="compositionally biased region" description="Basic and acidic residues" evidence="1">
    <location>
        <begin position="59"/>
        <end position="83"/>
    </location>
</feature>